<feature type="short sequence motif" description="DGA/G" evidence="4">
    <location>
        <begin position="202"/>
        <end position="204"/>
    </location>
</feature>
<dbReference type="InterPro" id="IPR002641">
    <property type="entry name" value="PNPLA_dom"/>
</dbReference>
<evidence type="ECO:0000313" key="9">
    <source>
        <dbReference type="Proteomes" id="UP000231358"/>
    </source>
</evidence>
<keyword evidence="5" id="KW-0812">Transmembrane</keyword>
<dbReference type="PROSITE" id="PS51635">
    <property type="entry name" value="PNPLA"/>
    <property type="match status" value="1"/>
</dbReference>
<reference evidence="8 9" key="1">
    <citation type="submission" date="2017-05" db="EMBL/GenBank/DDBJ databases">
        <title>Genome sequence for an aflatoxigenic pathogen of Argentinian peanut, Aspergillus arachidicola.</title>
        <authorList>
            <person name="Moore G."/>
            <person name="Beltz S.B."/>
            <person name="Mack B.M."/>
        </authorList>
    </citation>
    <scope>NUCLEOTIDE SEQUENCE [LARGE SCALE GENOMIC DNA]</scope>
    <source>
        <strain evidence="8 9">CBS 117610</strain>
    </source>
</reference>
<evidence type="ECO:0000256" key="3">
    <source>
        <dbReference type="ARBA" id="ARBA00023098"/>
    </source>
</evidence>
<dbReference type="OrthoDB" id="1658288at2759"/>
<keyword evidence="1 4" id="KW-0378">Hydrolase</keyword>
<organism evidence="8 9">
    <name type="scientific">Aspergillus arachidicola</name>
    <dbReference type="NCBI Taxonomy" id="656916"/>
    <lineage>
        <taxon>Eukaryota</taxon>
        <taxon>Fungi</taxon>
        <taxon>Dikarya</taxon>
        <taxon>Ascomycota</taxon>
        <taxon>Pezizomycotina</taxon>
        <taxon>Eurotiomycetes</taxon>
        <taxon>Eurotiomycetidae</taxon>
        <taxon>Eurotiales</taxon>
        <taxon>Aspergillaceae</taxon>
        <taxon>Aspergillus</taxon>
        <taxon>Aspergillus subgen. Circumdati</taxon>
    </lineage>
</organism>
<evidence type="ECO:0000256" key="4">
    <source>
        <dbReference type="PROSITE-ProRule" id="PRU01161"/>
    </source>
</evidence>
<dbReference type="GO" id="GO:0016042">
    <property type="term" value="P:lipid catabolic process"/>
    <property type="evidence" value="ECO:0007669"/>
    <property type="project" value="UniProtKB-UniRule"/>
</dbReference>
<evidence type="ECO:0000256" key="1">
    <source>
        <dbReference type="ARBA" id="ARBA00022801"/>
    </source>
</evidence>
<keyword evidence="3 4" id="KW-0443">Lipid metabolism</keyword>
<evidence type="ECO:0000259" key="6">
    <source>
        <dbReference type="PROSITE" id="PS51635"/>
    </source>
</evidence>
<keyword evidence="5" id="KW-1133">Transmembrane helix</keyword>
<feature type="transmembrane region" description="Helical" evidence="5">
    <location>
        <begin position="546"/>
        <end position="566"/>
    </location>
</feature>
<accession>A0A2G7FX60</accession>
<feature type="short sequence motif" description="GXGXXG" evidence="4">
    <location>
        <begin position="17"/>
        <end position="22"/>
    </location>
</feature>
<dbReference type="CDD" id="cd07216">
    <property type="entry name" value="Pat17_PNPLA8_PNPLA9_like3"/>
    <property type="match status" value="1"/>
</dbReference>
<feature type="transmembrane region" description="Helical" evidence="5">
    <location>
        <begin position="515"/>
        <end position="534"/>
    </location>
</feature>
<gene>
    <name evidence="8" type="ORF">AARAC_002321</name>
    <name evidence="7" type="ORF">BDV24DRAFT_162410</name>
</gene>
<dbReference type="GO" id="GO:0016020">
    <property type="term" value="C:membrane"/>
    <property type="evidence" value="ECO:0007669"/>
    <property type="project" value="TreeGrafter"/>
</dbReference>
<feature type="active site" description="Nucleophile" evidence="4">
    <location>
        <position position="61"/>
    </location>
</feature>
<sequence length="599" mass="67375">MPSSAEQAPVKLLSIDGGGVRGLSALVLLEQLMGLINHKRENMNLPPQEPWEIFDMIGGTSTGGLIAVMLGRLRMSIEDCIAAYENLADRAFTEQNFLNLVKGKITLGPRFKTQPLEDAIKTIIGDTWETDLLYERDRPRCQVFVVAHLQNTNKAAILRSYRNYYAAKAQLDEMRIWQACRATSAALTYFEPIEVGHRIYSDGGLLYNNPVQLVHSEASNMFQGRDQLIVSLGTGIPRIEEWKPSLASIAKDLAALATDAENAANVFHKLEGGKAAREGRYFRFSVPDLGNIGLEESKRLKDIKVLTENYIDDAEVGHKVDSCAQQLAEGVLSRQDPGGTTSEVKYVSILYGGFQGEAGAFWISLADIESDEQLFLQMRAEYAKRHHRLWRDLPHPWTMAWLSWFDVKRLEFVEYTIHRDSRASYRPANDLPIPRLLSNDVRLFAWHHPSKIDSRECLTELHAILARRPRWGILIVEEVNMIKFSLSMIVAVGVSCLVGMVADDCGRTTGGSLRASFIVMFVSVVLLGVFPHPAMTDWIRDTLTTWKIWVCVFSLLATAITEAFAFTHTISEVLRRSLTALIVILFFVGLFCEQLKLPW</sequence>
<dbReference type="GO" id="GO:0047499">
    <property type="term" value="F:calcium-independent phospholipase A2 activity"/>
    <property type="evidence" value="ECO:0007669"/>
    <property type="project" value="TreeGrafter"/>
</dbReference>
<feature type="transmembrane region" description="Helical" evidence="5">
    <location>
        <begin position="578"/>
        <end position="597"/>
    </location>
</feature>
<protein>
    <submittedName>
        <fullName evidence="7">Acyl transferase/acyl hydrolase/lysophospholipase</fullName>
    </submittedName>
</protein>
<dbReference type="SUPFAM" id="SSF52151">
    <property type="entry name" value="FabD/lysophospholipase-like"/>
    <property type="match status" value="1"/>
</dbReference>
<dbReference type="EMBL" id="NEXV01000382">
    <property type="protein sequence ID" value="PIG84451.1"/>
    <property type="molecule type" value="Genomic_DNA"/>
</dbReference>
<dbReference type="InterPro" id="IPR016035">
    <property type="entry name" value="Acyl_Trfase/lysoPLipase"/>
</dbReference>
<name>A0A2G7FX60_9EURO</name>
<dbReference type="AlphaFoldDB" id="A0A2G7FX60"/>
<evidence type="ECO:0000313" key="8">
    <source>
        <dbReference type="EMBL" id="PIG84451.1"/>
    </source>
</evidence>
<keyword evidence="5" id="KW-0472">Membrane</keyword>
<dbReference type="PANTHER" id="PTHR24185:SF1">
    <property type="entry name" value="CALCIUM-INDEPENDENT PHOSPHOLIPASE A2-GAMMA"/>
    <property type="match status" value="1"/>
</dbReference>
<proteinExistence type="predicted"/>
<dbReference type="PANTHER" id="PTHR24185">
    <property type="entry name" value="CALCIUM-INDEPENDENT PHOSPHOLIPASE A2-GAMMA"/>
    <property type="match status" value="1"/>
</dbReference>
<evidence type="ECO:0000313" key="7">
    <source>
        <dbReference type="EMBL" id="KAE8342519.1"/>
    </source>
</evidence>
<feature type="transmembrane region" description="Helical" evidence="5">
    <location>
        <begin position="484"/>
        <end position="503"/>
    </location>
</feature>
<dbReference type="Pfam" id="PF01734">
    <property type="entry name" value="Patatin"/>
    <property type="match status" value="1"/>
</dbReference>
<dbReference type="GO" id="GO:0046486">
    <property type="term" value="P:glycerolipid metabolic process"/>
    <property type="evidence" value="ECO:0007669"/>
    <property type="project" value="UniProtKB-ARBA"/>
</dbReference>
<evidence type="ECO:0000256" key="5">
    <source>
        <dbReference type="SAM" id="Phobius"/>
    </source>
</evidence>
<dbReference type="Proteomes" id="UP000231358">
    <property type="component" value="Unassembled WGS sequence"/>
</dbReference>
<feature type="domain" description="PNPLA" evidence="6">
    <location>
        <begin position="13"/>
        <end position="215"/>
    </location>
</feature>
<keyword evidence="9" id="KW-1185">Reference proteome</keyword>
<dbReference type="GO" id="GO:0019369">
    <property type="term" value="P:arachidonate metabolic process"/>
    <property type="evidence" value="ECO:0007669"/>
    <property type="project" value="TreeGrafter"/>
</dbReference>
<feature type="short sequence motif" description="GXSXG" evidence="4">
    <location>
        <begin position="59"/>
        <end position="63"/>
    </location>
</feature>
<feature type="active site" description="Proton acceptor" evidence="4">
    <location>
        <position position="202"/>
    </location>
</feature>
<dbReference type="EMBL" id="ML737134">
    <property type="protein sequence ID" value="KAE8342519.1"/>
    <property type="molecule type" value="Genomic_DNA"/>
</dbReference>
<reference evidence="7" key="2">
    <citation type="submission" date="2019-04" db="EMBL/GenBank/DDBJ databases">
        <title>Friends and foes A comparative genomics study of 23 Aspergillus species from section Flavi.</title>
        <authorList>
            <consortium name="DOE Joint Genome Institute"/>
            <person name="Kjaerbolling I."/>
            <person name="Vesth T."/>
            <person name="Frisvad J.C."/>
            <person name="Nybo J.L."/>
            <person name="Theobald S."/>
            <person name="Kildgaard S."/>
            <person name="Isbrandt T."/>
            <person name="Kuo A."/>
            <person name="Sato A."/>
            <person name="Lyhne E.K."/>
            <person name="Kogle M.E."/>
            <person name="Wiebenga A."/>
            <person name="Kun R.S."/>
            <person name="Lubbers R.J."/>
            <person name="Makela M.R."/>
            <person name="Barry K."/>
            <person name="Chovatia M."/>
            <person name="Clum A."/>
            <person name="Daum C."/>
            <person name="Haridas S."/>
            <person name="He G."/>
            <person name="LaButti K."/>
            <person name="Lipzen A."/>
            <person name="Mondo S."/>
            <person name="Riley R."/>
            <person name="Salamov A."/>
            <person name="Simmons B.A."/>
            <person name="Magnuson J.K."/>
            <person name="Henrissat B."/>
            <person name="Mortensen U.H."/>
            <person name="Larsen T.O."/>
            <person name="Devries R.P."/>
            <person name="Grigoriev I.V."/>
            <person name="Machida M."/>
            <person name="Baker S.E."/>
            <person name="Andersen M.R."/>
        </authorList>
    </citation>
    <scope>NUCLEOTIDE SEQUENCE</scope>
    <source>
        <strain evidence="7">CBS 117612</strain>
    </source>
</reference>
<evidence type="ECO:0000256" key="2">
    <source>
        <dbReference type="ARBA" id="ARBA00022963"/>
    </source>
</evidence>
<keyword evidence="7" id="KW-0808">Transferase</keyword>
<dbReference type="STRING" id="656916.A0A2G7FX60"/>
<keyword evidence="2 4" id="KW-0442">Lipid degradation</keyword>
<dbReference type="Proteomes" id="UP000325558">
    <property type="component" value="Unassembled WGS sequence"/>
</dbReference>
<dbReference type="GO" id="GO:0016740">
    <property type="term" value="F:transferase activity"/>
    <property type="evidence" value="ECO:0007669"/>
    <property type="project" value="UniProtKB-KW"/>
</dbReference>
<dbReference type="Gene3D" id="3.40.1090.10">
    <property type="entry name" value="Cytosolic phospholipase A2 catalytic domain"/>
    <property type="match status" value="1"/>
</dbReference>